<accession>A0A7U4RR29</accession>
<dbReference type="PANTHER" id="PTHR43742:SF6">
    <property type="entry name" value="OXIDOREDUCTASE YYAE-RELATED"/>
    <property type="match status" value="1"/>
</dbReference>
<reference evidence="5 6" key="1">
    <citation type="submission" date="2015-04" db="EMBL/GenBank/DDBJ databases">
        <title>Complete genome sequence of Sulfurovum lithotrophicum ATCC BAA-797T.</title>
        <authorList>
            <person name="Ahn J."/>
            <person name="Park G."/>
            <person name="Jeon W."/>
            <person name="Jang Y."/>
            <person name="Jang M."/>
            <person name="Lee H."/>
            <person name="Lee H."/>
        </authorList>
    </citation>
    <scope>NUCLEOTIDE SEQUENCE [LARGE SCALE GENOMIC DNA]</scope>
    <source>
        <strain evidence="6">ATCC BAA-797 / 42BKT</strain>
    </source>
</reference>
<dbReference type="PANTHER" id="PTHR43742">
    <property type="entry name" value="TRIMETHYLAMINE-N-OXIDE REDUCTASE"/>
    <property type="match status" value="1"/>
</dbReference>
<feature type="domain" description="Molybdopterin oxidoreductase" evidence="4">
    <location>
        <begin position="60"/>
        <end position="402"/>
    </location>
</feature>
<dbReference type="SUPFAM" id="SSF50692">
    <property type="entry name" value="ADC-like"/>
    <property type="match status" value="1"/>
</dbReference>
<dbReference type="SUPFAM" id="SSF53706">
    <property type="entry name" value="Formate dehydrogenase/DMSO reductase, domains 1-3"/>
    <property type="match status" value="1"/>
</dbReference>
<dbReference type="EMBL" id="CP011308">
    <property type="protein sequence ID" value="AKF25361.1"/>
    <property type="molecule type" value="Genomic_DNA"/>
</dbReference>
<dbReference type="Proteomes" id="UP000034444">
    <property type="component" value="Chromosome"/>
</dbReference>
<dbReference type="Gene3D" id="3.40.228.10">
    <property type="entry name" value="Dimethylsulfoxide Reductase, domain 2"/>
    <property type="match status" value="1"/>
</dbReference>
<dbReference type="GO" id="GO:0016491">
    <property type="term" value="F:oxidoreductase activity"/>
    <property type="evidence" value="ECO:0007669"/>
    <property type="project" value="InterPro"/>
</dbReference>
<dbReference type="GO" id="GO:0046872">
    <property type="term" value="F:metal ion binding"/>
    <property type="evidence" value="ECO:0007669"/>
    <property type="project" value="UniProtKB-KW"/>
</dbReference>
<dbReference type="OrthoDB" id="9810782at2"/>
<evidence type="ECO:0000256" key="2">
    <source>
        <dbReference type="ARBA" id="ARBA00023004"/>
    </source>
</evidence>
<dbReference type="InterPro" id="IPR050612">
    <property type="entry name" value="Prok_Mopterin_Oxidored"/>
</dbReference>
<dbReference type="Gene3D" id="3.40.50.740">
    <property type="match status" value="1"/>
</dbReference>
<keyword evidence="3" id="KW-0411">Iron-sulfur</keyword>
<dbReference type="Pfam" id="PF00384">
    <property type="entry name" value="Molybdopterin"/>
    <property type="match status" value="1"/>
</dbReference>
<dbReference type="Gene3D" id="2.40.40.20">
    <property type="match status" value="1"/>
</dbReference>
<evidence type="ECO:0000256" key="1">
    <source>
        <dbReference type="ARBA" id="ARBA00022723"/>
    </source>
</evidence>
<organism evidence="5 6">
    <name type="scientific">Sulfurovum lithotrophicum</name>
    <dbReference type="NCBI Taxonomy" id="206403"/>
    <lineage>
        <taxon>Bacteria</taxon>
        <taxon>Pseudomonadati</taxon>
        <taxon>Campylobacterota</taxon>
        <taxon>Epsilonproteobacteria</taxon>
        <taxon>Campylobacterales</taxon>
        <taxon>Sulfurovaceae</taxon>
        <taxon>Sulfurovum</taxon>
    </lineage>
</organism>
<dbReference type="AlphaFoldDB" id="A0A7U4RR29"/>
<evidence type="ECO:0000313" key="6">
    <source>
        <dbReference type="Proteomes" id="UP000034444"/>
    </source>
</evidence>
<dbReference type="Gene3D" id="3.30.2070.10">
    <property type="entry name" value="Formate dehydrogenase/DMSO reductase"/>
    <property type="match status" value="1"/>
</dbReference>
<protein>
    <submittedName>
        <fullName evidence="5">Molybdopterin oxidoreductase</fullName>
    </submittedName>
</protein>
<evidence type="ECO:0000259" key="4">
    <source>
        <dbReference type="Pfam" id="PF00384"/>
    </source>
</evidence>
<keyword evidence="6" id="KW-1185">Reference proteome</keyword>
<evidence type="ECO:0000313" key="5">
    <source>
        <dbReference type="EMBL" id="AKF25361.1"/>
    </source>
</evidence>
<name>A0A7U4RR29_9BACT</name>
<dbReference type="RefSeq" id="WP_046551438.1">
    <property type="nucleotide sequence ID" value="NZ_CP011308.1"/>
</dbReference>
<keyword evidence="2" id="KW-0408">Iron</keyword>
<evidence type="ECO:0000256" key="3">
    <source>
        <dbReference type="ARBA" id="ARBA00023014"/>
    </source>
</evidence>
<sequence>MKETACGLDCYDACRIIVEDDNFKIKGDKEHPTGNGALCALLNKHMFETPRIEKPRIDGREVSMEEAMQAVAEAFKTDSSLLWRGSGNLGVMQGITDLFMEKIDGTLTRGSLCDGAGDAGIIMGRGINRNLPLEQIEKAETVVVWGRNVTVTNSHIMPFLEGKHIVVIDPVKTAIAKKADLHIQIQPRTDYYVAIMLARFIFMEDTEDTEWMDEFAPEYEDFYDYTREHRIKAILAYIGVDLGDMGRILNYLRDRKVVFLVGNGVQKYSTGAYTMHAIDSLAATLGLFGKEGCGVSFLSNSKLGFEDPFEVECKRVPKATAEFSKFGTVLVQGGNPAESMPDSKRVRKELEAVENLIYFGLYENETSKRAKIVIPAKNFFEKEDVRLSYGHQYVQKMNKILDADIGISEYDFTSRLFDLFGFDGLQSEEYYLDAWLSQCEREGEHYISPAHQDAPYAEGFGEEDDEFEFIDEFEDDFINTKRFRKYRKESKNKPKDESFWLLTPKSSKSLNTQFVREETVQLPPDAGYAEGERVKVSSEHGSGEFTVRINEDLRPDCLIITANTRGVNYLTPSILSDGGENACYQEVKVLVERV</sequence>
<proteinExistence type="predicted"/>
<dbReference type="InterPro" id="IPR006656">
    <property type="entry name" value="Mopterin_OxRdtase"/>
</dbReference>
<keyword evidence="1" id="KW-0479">Metal-binding</keyword>
<dbReference type="KEGG" id="slh:YH65_08145"/>
<dbReference type="GO" id="GO:0051536">
    <property type="term" value="F:iron-sulfur cluster binding"/>
    <property type="evidence" value="ECO:0007669"/>
    <property type="project" value="UniProtKB-KW"/>
</dbReference>
<dbReference type="InterPro" id="IPR009010">
    <property type="entry name" value="Asp_de-COase-like_dom_sf"/>
</dbReference>
<reference evidence="6" key="2">
    <citation type="journal article" date="2017" name="Stand. Genomic Sci.">
        <title>Complete genome sequence of the sulfur-oxidizing chemolithoautotrophic Sulfurovum lithotrophicum 42BKTT.</title>
        <authorList>
            <person name="Jeon W."/>
            <person name="Priscilla L."/>
            <person name="Park G."/>
            <person name="Lee H."/>
            <person name="Lee N."/>
            <person name="Lee D."/>
            <person name="Kwon H."/>
            <person name="Ahn I."/>
            <person name="Lee C."/>
            <person name="Lee H."/>
            <person name="Ahn J."/>
        </authorList>
    </citation>
    <scope>NUCLEOTIDE SEQUENCE [LARGE SCALE GENOMIC DNA]</scope>
    <source>
        <strain evidence="6">ATCC BAA-797 / 42BKT</strain>
    </source>
</reference>
<gene>
    <name evidence="5" type="ORF">YH65_08145</name>
</gene>